<evidence type="ECO:0000256" key="1">
    <source>
        <dbReference type="ARBA" id="ARBA00001946"/>
    </source>
</evidence>
<evidence type="ECO:0000256" key="9">
    <source>
        <dbReference type="ARBA" id="ARBA00023152"/>
    </source>
</evidence>
<feature type="binding site" description="in other chain" evidence="10">
    <location>
        <begin position="279"/>
        <end position="282"/>
    </location>
    <ligand>
        <name>substrate</name>
        <note>ligand shared between dimeric partners</note>
    </ligand>
</feature>
<dbReference type="Gene3D" id="3.40.50.450">
    <property type="match status" value="1"/>
</dbReference>
<feature type="domain" description="Phosphofructokinase" evidence="11">
    <location>
        <begin position="2"/>
        <end position="305"/>
    </location>
</feature>
<keyword evidence="4 10" id="KW-0963">Cytoplasm</keyword>
<comment type="similarity">
    <text evidence="10">Belongs to the phosphofructokinase type A (PFKA) family. Mixed-substrate PFK group III subfamily.</text>
</comment>
<keyword evidence="8 10" id="KW-0460">Magnesium</keyword>
<keyword evidence="13" id="KW-1185">Reference proteome</keyword>
<organism evidence="12 13">
    <name type="scientific">Pseudobacteriovorax antillogorgiicola</name>
    <dbReference type="NCBI Taxonomy" id="1513793"/>
    <lineage>
        <taxon>Bacteria</taxon>
        <taxon>Pseudomonadati</taxon>
        <taxon>Bdellovibrionota</taxon>
        <taxon>Oligoflexia</taxon>
        <taxon>Oligoflexales</taxon>
        <taxon>Pseudobacteriovoracaceae</taxon>
        <taxon>Pseudobacteriovorax</taxon>
    </lineage>
</organism>
<feature type="binding site" evidence="10">
    <location>
        <position position="114"/>
    </location>
    <ligand>
        <name>Mg(2+)</name>
        <dbReference type="ChEBI" id="CHEBI:18420"/>
        <note>catalytic</note>
    </ligand>
</feature>
<dbReference type="GO" id="GO:0042802">
    <property type="term" value="F:identical protein binding"/>
    <property type="evidence" value="ECO:0007669"/>
    <property type="project" value="TreeGrafter"/>
</dbReference>
<comment type="subcellular location">
    <subcellularLocation>
        <location evidence="2 10">Cytoplasm</location>
    </subcellularLocation>
</comment>
<keyword evidence="5 10" id="KW-0808">Transferase</keyword>
<keyword evidence="9 10" id="KW-0324">Glycolysis</keyword>
<evidence type="ECO:0000256" key="7">
    <source>
        <dbReference type="ARBA" id="ARBA00022777"/>
    </source>
</evidence>
<dbReference type="GO" id="GO:0005524">
    <property type="term" value="F:ATP binding"/>
    <property type="evidence" value="ECO:0007669"/>
    <property type="project" value="UniProtKB-KW"/>
</dbReference>
<dbReference type="InterPro" id="IPR022953">
    <property type="entry name" value="ATP_PFK"/>
</dbReference>
<reference evidence="13" key="1">
    <citation type="submission" date="2017-04" db="EMBL/GenBank/DDBJ databases">
        <authorList>
            <person name="Varghese N."/>
            <person name="Submissions S."/>
        </authorList>
    </citation>
    <scope>NUCLEOTIDE SEQUENCE [LARGE SCALE GENOMIC DNA]</scope>
    <source>
        <strain evidence="13">RKEM611</strain>
    </source>
</reference>
<dbReference type="GO" id="GO:0006002">
    <property type="term" value="P:fructose 6-phosphate metabolic process"/>
    <property type="evidence" value="ECO:0007669"/>
    <property type="project" value="InterPro"/>
</dbReference>
<evidence type="ECO:0000256" key="4">
    <source>
        <dbReference type="ARBA" id="ARBA00022490"/>
    </source>
</evidence>
<feature type="binding site" description="in other chain" evidence="10">
    <location>
        <begin position="136"/>
        <end position="138"/>
    </location>
    <ligand>
        <name>substrate</name>
        <note>ligand shared between dimeric partners</note>
    </ligand>
</feature>
<dbReference type="PIRSF" id="PIRSF000532">
    <property type="entry name" value="ATP_PFK_prok"/>
    <property type="match status" value="1"/>
</dbReference>
<evidence type="ECO:0000256" key="2">
    <source>
        <dbReference type="ARBA" id="ARBA00004496"/>
    </source>
</evidence>
<keyword evidence="6 10" id="KW-0479">Metal-binding</keyword>
<dbReference type="InterPro" id="IPR012003">
    <property type="entry name" value="ATP_PFK_prok-type"/>
</dbReference>
<feature type="binding site" evidence="10">
    <location>
        <position position="10"/>
    </location>
    <ligand>
        <name>ATP</name>
        <dbReference type="ChEBI" id="CHEBI:30616"/>
    </ligand>
</feature>
<dbReference type="UniPathway" id="UPA00109">
    <property type="reaction ID" value="UER00182"/>
</dbReference>
<dbReference type="Proteomes" id="UP000192907">
    <property type="component" value="Unassembled WGS sequence"/>
</dbReference>
<dbReference type="InterPro" id="IPR000023">
    <property type="entry name" value="Phosphofructokinase_dom"/>
</dbReference>
<feature type="binding site" evidence="10">
    <location>
        <begin position="113"/>
        <end position="116"/>
    </location>
    <ligand>
        <name>ATP</name>
        <dbReference type="ChEBI" id="CHEBI:30616"/>
    </ligand>
</feature>
<dbReference type="FunFam" id="3.40.50.460:FF:000002">
    <property type="entry name" value="ATP-dependent 6-phosphofructokinase"/>
    <property type="match status" value="1"/>
</dbReference>
<dbReference type="NCBIfam" id="NF002872">
    <property type="entry name" value="PRK03202.1"/>
    <property type="match status" value="1"/>
</dbReference>
<dbReference type="AlphaFoldDB" id="A0A1Y6CBJ2"/>
<dbReference type="Pfam" id="PF00365">
    <property type="entry name" value="PFK"/>
    <property type="match status" value="1"/>
</dbReference>
<comment type="pathway">
    <text evidence="3 10">Carbohydrate degradation; glycolysis; D-glyceraldehyde 3-phosphate and glycerone phosphate from D-glucose: step 3/4.</text>
</comment>
<feature type="binding site" description="in other chain" evidence="10">
    <location>
        <begin position="180"/>
        <end position="182"/>
    </location>
    <ligand>
        <name>substrate</name>
        <note>ligand shared between dimeric partners</note>
    </ligand>
</feature>
<evidence type="ECO:0000256" key="6">
    <source>
        <dbReference type="ARBA" id="ARBA00022723"/>
    </source>
</evidence>
<feature type="active site" description="Proton acceptor" evidence="10">
    <location>
        <position position="138"/>
    </location>
</feature>
<keyword evidence="7 10" id="KW-0418">Kinase</keyword>
<accession>A0A1Y6CBJ2</accession>
<feature type="binding site" description="in other chain" evidence="10">
    <location>
        <position position="233"/>
    </location>
    <ligand>
        <name>substrate</name>
        <note>ligand shared between dimeric partners</note>
    </ligand>
</feature>
<dbReference type="GO" id="GO:0047334">
    <property type="term" value="F:diphosphate-fructose-6-phosphate 1-phosphotransferase activity"/>
    <property type="evidence" value="ECO:0007669"/>
    <property type="project" value="InterPro"/>
</dbReference>
<dbReference type="GO" id="GO:0070095">
    <property type="term" value="F:fructose-6-phosphate binding"/>
    <property type="evidence" value="ECO:0007669"/>
    <property type="project" value="TreeGrafter"/>
</dbReference>
<dbReference type="GO" id="GO:0005945">
    <property type="term" value="C:6-phosphofructokinase complex"/>
    <property type="evidence" value="ECO:0007669"/>
    <property type="project" value="TreeGrafter"/>
</dbReference>
<evidence type="ECO:0000256" key="8">
    <source>
        <dbReference type="ARBA" id="ARBA00022842"/>
    </source>
</evidence>
<keyword evidence="10" id="KW-0067">ATP-binding</keyword>
<dbReference type="EMBL" id="FWZT01000017">
    <property type="protein sequence ID" value="SMF55287.1"/>
    <property type="molecule type" value="Genomic_DNA"/>
</dbReference>
<feature type="binding site" evidence="10">
    <location>
        <position position="273"/>
    </location>
    <ligand>
        <name>substrate</name>
        <note>ligand shared between dimeric partners</note>
    </ligand>
</feature>
<dbReference type="PROSITE" id="PS00433">
    <property type="entry name" value="PHOSPHOFRUCTOKINASE"/>
    <property type="match status" value="1"/>
</dbReference>
<proteinExistence type="inferred from homology"/>
<feature type="site" description="Important for substrate specificity; cannot use PPi as phosphoryl donor" evidence="10">
    <location>
        <position position="115"/>
    </location>
</feature>
<dbReference type="GO" id="GO:0003872">
    <property type="term" value="F:6-phosphofructokinase activity"/>
    <property type="evidence" value="ECO:0007669"/>
    <property type="project" value="UniProtKB-UniRule"/>
</dbReference>
<evidence type="ECO:0000256" key="10">
    <source>
        <dbReference type="HAMAP-Rule" id="MF_01976"/>
    </source>
</evidence>
<dbReference type="GO" id="GO:0030388">
    <property type="term" value="P:fructose 1,6-bisphosphate metabolic process"/>
    <property type="evidence" value="ECO:0007669"/>
    <property type="project" value="TreeGrafter"/>
</dbReference>
<dbReference type="RefSeq" id="WP_132322034.1">
    <property type="nucleotide sequence ID" value="NZ_FWZT01000017.1"/>
</dbReference>
<dbReference type="PANTHER" id="PTHR13697">
    <property type="entry name" value="PHOSPHOFRUCTOKINASE"/>
    <property type="match status" value="1"/>
</dbReference>
<gene>
    <name evidence="10" type="primary">pfkA</name>
    <name evidence="12" type="ORF">SAMN06296036_11797</name>
</gene>
<sequence>MKVGICTGGGDCPGLNSIIRAVVRHAAQFENVELWGIKDSFNGLMSEPYGVRKLDCETVSGILMKGGTILGTTNAGNPFSLKNPGGGDPEDKSQKVIKAYQELNLDGVIVIGGDGTQGIAYELAKLGMNIVGVPKTIDNDLASTDQTVGFDTAVEVAAEAIARLQTTAESHERAMVLEVMGRNAGHIALHSGIASGAHVILLPEIPFSYEAIIQKLDERKQRGKHHSVIVVAEGAYPKGGEESFKVSSGRKNLGGVGHMVAEELFQRTNIETRVTVLGHIQRGGVPSHVDRALGTAYGVKAMDLVMEKKFGTIIALKGGRLTEIDYQDVAGKFRPVPADDLYLQAAKGVGICLGQ</sequence>
<dbReference type="InterPro" id="IPR035966">
    <property type="entry name" value="PKF_sf"/>
</dbReference>
<evidence type="ECO:0000256" key="3">
    <source>
        <dbReference type="ARBA" id="ARBA00004679"/>
    </source>
</evidence>
<dbReference type="OrthoDB" id="9802503at2"/>
<dbReference type="Gene3D" id="3.40.50.460">
    <property type="entry name" value="Phosphofructokinase domain"/>
    <property type="match status" value="1"/>
</dbReference>
<keyword evidence="10" id="KW-0547">Nucleotide-binding</keyword>
<name>A0A1Y6CBJ2_9BACT</name>
<comment type="catalytic activity">
    <reaction evidence="10">
        <text>beta-D-fructose 6-phosphate + ATP = beta-D-fructose 1,6-bisphosphate + ADP + H(+)</text>
        <dbReference type="Rhea" id="RHEA:16109"/>
        <dbReference type="ChEBI" id="CHEBI:15378"/>
        <dbReference type="ChEBI" id="CHEBI:30616"/>
        <dbReference type="ChEBI" id="CHEBI:32966"/>
        <dbReference type="ChEBI" id="CHEBI:57634"/>
        <dbReference type="ChEBI" id="CHEBI:456216"/>
        <dbReference type="EC" id="2.7.1.11"/>
    </reaction>
</comment>
<dbReference type="PANTHER" id="PTHR13697:SF52">
    <property type="entry name" value="ATP-DEPENDENT 6-PHOSPHOFRUCTOKINASE 3"/>
    <property type="match status" value="1"/>
</dbReference>
<comment type="subunit">
    <text evidence="10">Homodimer or homotetramer.</text>
</comment>
<dbReference type="GO" id="GO:0061621">
    <property type="term" value="P:canonical glycolysis"/>
    <property type="evidence" value="ECO:0007669"/>
    <property type="project" value="TreeGrafter"/>
</dbReference>
<comment type="caution">
    <text evidence="10">Lacks conserved residue(s) required for the propagation of feature annotation.</text>
</comment>
<dbReference type="GO" id="GO:0048029">
    <property type="term" value="F:monosaccharide binding"/>
    <property type="evidence" value="ECO:0007669"/>
    <property type="project" value="TreeGrafter"/>
</dbReference>
<protein>
    <recommendedName>
        <fullName evidence="10">ATP-dependent 6-phosphofructokinase</fullName>
        <shortName evidence="10">ATP-PFK</shortName>
        <shortName evidence="10">Phosphofructokinase</shortName>
        <ecNumber evidence="10">2.7.1.11</ecNumber>
    </recommendedName>
    <alternativeName>
        <fullName evidence="10">Phosphohexokinase</fullName>
    </alternativeName>
</protein>
<evidence type="ECO:0000313" key="13">
    <source>
        <dbReference type="Proteomes" id="UP000192907"/>
    </source>
</evidence>
<dbReference type="InterPro" id="IPR012829">
    <property type="entry name" value="Phosphofructokinase_III"/>
</dbReference>
<dbReference type="HAMAP" id="MF_01976">
    <property type="entry name" value="Phosphofructokinase_III"/>
    <property type="match status" value="1"/>
</dbReference>
<evidence type="ECO:0000259" key="11">
    <source>
        <dbReference type="Pfam" id="PF00365"/>
    </source>
</evidence>
<comment type="cofactor">
    <cofactor evidence="1 10">
        <name>Mg(2+)</name>
        <dbReference type="ChEBI" id="CHEBI:18420"/>
    </cofactor>
</comment>
<feature type="binding site" evidence="10">
    <location>
        <position position="173"/>
    </location>
    <ligand>
        <name>substrate</name>
        <note>ligand shared between dimeric partners</note>
    </ligand>
</feature>
<comment type="function">
    <text evidence="10">Catalyzes the phosphorylation of D-fructose 6-phosphate to fructose 1,6-bisphosphate by ATP, the first committing step of glycolysis.</text>
</comment>
<evidence type="ECO:0000313" key="12">
    <source>
        <dbReference type="EMBL" id="SMF55287.1"/>
    </source>
</evidence>
<dbReference type="GO" id="GO:0046872">
    <property type="term" value="F:metal ion binding"/>
    <property type="evidence" value="ECO:0007669"/>
    <property type="project" value="UniProtKB-KW"/>
</dbReference>
<dbReference type="PRINTS" id="PR00476">
    <property type="entry name" value="PHFRCTKINASE"/>
</dbReference>
<dbReference type="EC" id="2.7.1.11" evidence="10"/>
<dbReference type="InterPro" id="IPR015912">
    <property type="entry name" value="Phosphofructokinase_CS"/>
</dbReference>
<dbReference type="GO" id="GO:0016208">
    <property type="term" value="F:AMP binding"/>
    <property type="evidence" value="ECO:0007669"/>
    <property type="project" value="TreeGrafter"/>
</dbReference>
<dbReference type="STRING" id="1513793.SAMN06296036_11797"/>
<evidence type="ECO:0000256" key="5">
    <source>
        <dbReference type="ARBA" id="ARBA00022679"/>
    </source>
</evidence>
<dbReference type="SUPFAM" id="SSF53784">
    <property type="entry name" value="Phosphofructokinase"/>
    <property type="match status" value="1"/>
</dbReference>